<keyword evidence="4" id="KW-0274">FAD</keyword>
<dbReference type="Gene3D" id="3.50.50.100">
    <property type="match status" value="1"/>
</dbReference>
<dbReference type="RefSeq" id="WP_165301251.1">
    <property type="nucleotide sequence ID" value="NZ_JAAKZZ010000327.1"/>
</dbReference>
<evidence type="ECO:0000313" key="8">
    <source>
        <dbReference type="Proteomes" id="UP000477722"/>
    </source>
</evidence>
<comment type="cofactor">
    <cofactor evidence="1">
        <name>FAD</name>
        <dbReference type="ChEBI" id="CHEBI:57692"/>
    </cofactor>
</comment>
<evidence type="ECO:0000256" key="3">
    <source>
        <dbReference type="ARBA" id="ARBA00022630"/>
    </source>
</evidence>
<dbReference type="InterPro" id="IPR036188">
    <property type="entry name" value="FAD/NAD-bd_sf"/>
</dbReference>
<dbReference type="Proteomes" id="UP000477722">
    <property type="component" value="Unassembled WGS sequence"/>
</dbReference>
<name>A0A6G4X249_9ACTN</name>
<dbReference type="GO" id="GO:0003955">
    <property type="term" value="F:NAD(P)H dehydrogenase (quinone) activity"/>
    <property type="evidence" value="ECO:0007669"/>
    <property type="project" value="TreeGrafter"/>
</dbReference>
<organism evidence="7 8">
    <name type="scientific">Streptomyces boncukensis</name>
    <dbReference type="NCBI Taxonomy" id="2711219"/>
    <lineage>
        <taxon>Bacteria</taxon>
        <taxon>Bacillati</taxon>
        <taxon>Actinomycetota</taxon>
        <taxon>Actinomycetes</taxon>
        <taxon>Kitasatosporales</taxon>
        <taxon>Streptomycetaceae</taxon>
        <taxon>Streptomyces</taxon>
    </lineage>
</organism>
<dbReference type="Pfam" id="PF07992">
    <property type="entry name" value="Pyr_redox_2"/>
    <property type="match status" value="1"/>
</dbReference>
<feature type="non-terminal residue" evidence="7">
    <location>
        <position position="235"/>
    </location>
</feature>
<evidence type="ECO:0000256" key="4">
    <source>
        <dbReference type="ARBA" id="ARBA00022827"/>
    </source>
</evidence>
<accession>A0A6G4X249</accession>
<dbReference type="InterPro" id="IPR023753">
    <property type="entry name" value="FAD/NAD-binding_dom"/>
</dbReference>
<reference evidence="7 8" key="1">
    <citation type="submission" date="2020-02" db="EMBL/GenBank/DDBJ databases">
        <title>Whole-genome analyses of novel actinobacteria.</title>
        <authorList>
            <person name="Sahin N."/>
            <person name="Tatar D."/>
        </authorList>
    </citation>
    <scope>NUCLEOTIDE SEQUENCE [LARGE SCALE GENOMIC DNA]</scope>
    <source>
        <strain evidence="7 8">SB3404</strain>
    </source>
</reference>
<dbReference type="InterPro" id="IPR051169">
    <property type="entry name" value="NADH-Q_oxidoreductase"/>
</dbReference>
<dbReference type="EMBL" id="JAAKZZ010000327">
    <property type="protein sequence ID" value="NGO71619.1"/>
    <property type="molecule type" value="Genomic_DNA"/>
</dbReference>
<dbReference type="GO" id="GO:0019646">
    <property type="term" value="P:aerobic electron transport chain"/>
    <property type="evidence" value="ECO:0007669"/>
    <property type="project" value="TreeGrafter"/>
</dbReference>
<evidence type="ECO:0000259" key="6">
    <source>
        <dbReference type="Pfam" id="PF07992"/>
    </source>
</evidence>
<dbReference type="SUPFAM" id="SSF51905">
    <property type="entry name" value="FAD/NAD(P)-binding domain"/>
    <property type="match status" value="1"/>
</dbReference>
<dbReference type="PRINTS" id="PR00469">
    <property type="entry name" value="PNDRDTASEII"/>
</dbReference>
<comment type="similarity">
    <text evidence="2">Belongs to the NADH dehydrogenase family.</text>
</comment>
<feature type="domain" description="FAD/NAD(P)-binding" evidence="6">
    <location>
        <begin position="4"/>
        <end position="231"/>
    </location>
</feature>
<gene>
    <name evidence="7" type="ORF">G5C65_25365</name>
</gene>
<evidence type="ECO:0000256" key="1">
    <source>
        <dbReference type="ARBA" id="ARBA00001974"/>
    </source>
</evidence>
<keyword evidence="8" id="KW-1185">Reference proteome</keyword>
<keyword evidence="3" id="KW-0285">Flavoprotein</keyword>
<dbReference type="PRINTS" id="PR00368">
    <property type="entry name" value="FADPNR"/>
</dbReference>
<comment type="caution">
    <text evidence="7">The sequence shown here is derived from an EMBL/GenBank/DDBJ whole genome shotgun (WGS) entry which is preliminary data.</text>
</comment>
<dbReference type="AlphaFoldDB" id="A0A6G4X249"/>
<evidence type="ECO:0000256" key="2">
    <source>
        <dbReference type="ARBA" id="ARBA00005272"/>
    </source>
</evidence>
<dbReference type="PANTHER" id="PTHR42913:SF3">
    <property type="entry name" value="64 KDA MITOCHONDRIAL NADH DEHYDROGENASE (EUROFUNG)"/>
    <property type="match status" value="1"/>
</dbReference>
<proteinExistence type="inferred from homology"/>
<keyword evidence="5" id="KW-0560">Oxidoreductase</keyword>
<evidence type="ECO:0000256" key="5">
    <source>
        <dbReference type="ARBA" id="ARBA00023002"/>
    </source>
</evidence>
<protein>
    <submittedName>
        <fullName evidence="7">FAD-dependent oxidoreductase</fullName>
    </submittedName>
</protein>
<sequence length="235" mass="24111">MRERIVVLGAGYAGLAAARGIAERTHPGSAEVVLVNARDTFTERVRLHQVASGQHVRQRPIAELLGGAPVRFVAARVTGIDAERREVRLAPADGAAADGAAADGAAADGSLPYDTLVYALGSRADPGAVPGAAEHAYPVATAEDADRLRDRLAGLAAGDAVAVVGGGLTGIETATELAETRPELTVRLLTSGPFGAAFSARGRAHLRRSFDRLGIEVRDGVRVTAVSPDGAVLEG</sequence>
<evidence type="ECO:0000313" key="7">
    <source>
        <dbReference type="EMBL" id="NGO71619.1"/>
    </source>
</evidence>
<dbReference type="PANTHER" id="PTHR42913">
    <property type="entry name" value="APOPTOSIS-INDUCING FACTOR 1"/>
    <property type="match status" value="1"/>
</dbReference>